<dbReference type="FunFam" id="3.30.390.30:FF:000001">
    <property type="entry name" value="Dihydrolipoyl dehydrogenase"/>
    <property type="match status" value="1"/>
</dbReference>
<comment type="catalytic activity">
    <reaction evidence="10 14">
        <text>N(6)-[(R)-dihydrolipoyl]-L-lysyl-[protein] + NAD(+) = N(6)-[(R)-lipoyl]-L-lysyl-[protein] + NADH + H(+)</text>
        <dbReference type="Rhea" id="RHEA:15045"/>
        <dbReference type="Rhea" id="RHEA-COMP:10474"/>
        <dbReference type="Rhea" id="RHEA-COMP:10475"/>
        <dbReference type="ChEBI" id="CHEBI:15378"/>
        <dbReference type="ChEBI" id="CHEBI:57540"/>
        <dbReference type="ChEBI" id="CHEBI:57945"/>
        <dbReference type="ChEBI" id="CHEBI:83099"/>
        <dbReference type="ChEBI" id="CHEBI:83100"/>
        <dbReference type="EC" id="1.8.1.4"/>
    </reaction>
</comment>
<feature type="binding site" evidence="12">
    <location>
        <position position="316"/>
    </location>
    <ligand>
        <name>FAD</name>
        <dbReference type="ChEBI" id="CHEBI:57692"/>
    </ligand>
</feature>
<feature type="domain" description="FAD/NAD(P)-binding" evidence="16">
    <location>
        <begin position="9"/>
        <end position="331"/>
    </location>
</feature>
<dbReference type="Proteomes" id="UP000298566">
    <property type="component" value="Chromosome"/>
</dbReference>
<dbReference type="PROSITE" id="PS00076">
    <property type="entry name" value="PYRIDINE_REDOX_1"/>
    <property type="match status" value="1"/>
</dbReference>
<evidence type="ECO:0000256" key="11">
    <source>
        <dbReference type="PIRSR" id="PIRSR000350-2"/>
    </source>
</evidence>
<evidence type="ECO:0000259" key="15">
    <source>
        <dbReference type="Pfam" id="PF02852"/>
    </source>
</evidence>
<dbReference type="GO" id="GO:0006103">
    <property type="term" value="P:2-oxoglutarate metabolic process"/>
    <property type="evidence" value="ECO:0007669"/>
    <property type="project" value="TreeGrafter"/>
</dbReference>
<keyword evidence="4 14" id="KW-0285">Flavoprotein</keyword>
<dbReference type="Pfam" id="PF02852">
    <property type="entry name" value="Pyr_redox_dim"/>
    <property type="match status" value="1"/>
</dbReference>
<dbReference type="RefSeq" id="WP_158336427.1">
    <property type="nucleotide sequence ID" value="NZ_CP033004.1"/>
</dbReference>
<comment type="similarity">
    <text evidence="1 14">Belongs to the class-I pyridine nucleotide-disulfide oxidoreductase family.</text>
</comment>
<evidence type="ECO:0000313" key="18">
    <source>
        <dbReference type="Proteomes" id="UP000298566"/>
    </source>
</evidence>
<dbReference type="InterPro" id="IPR001100">
    <property type="entry name" value="Pyr_nuc-diS_OxRdtase"/>
</dbReference>
<feature type="binding site" evidence="12">
    <location>
        <position position="275"/>
    </location>
    <ligand>
        <name>NAD(+)</name>
        <dbReference type="ChEBI" id="CHEBI:57540"/>
    </ligand>
</feature>
<evidence type="ECO:0000256" key="1">
    <source>
        <dbReference type="ARBA" id="ARBA00007532"/>
    </source>
</evidence>
<dbReference type="EMBL" id="CP033004">
    <property type="protein sequence ID" value="QCI23226.1"/>
    <property type="molecule type" value="Genomic_DNA"/>
</dbReference>
<organism evidence="17 18">
    <name type="scientific">Buchnera aphidicola subsp. Melaphis rhois</name>
    <dbReference type="NCBI Taxonomy" id="118103"/>
    <lineage>
        <taxon>Bacteria</taxon>
        <taxon>Pseudomonadati</taxon>
        <taxon>Pseudomonadota</taxon>
        <taxon>Gammaproteobacteria</taxon>
        <taxon>Enterobacterales</taxon>
        <taxon>Erwiniaceae</taxon>
        <taxon>Buchnera</taxon>
    </lineage>
</organism>
<keyword evidence="5 12" id="KW-0274">FAD</keyword>
<proteinExistence type="inferred from homology"/>
<dbReference type="GO" id="GO:0050660">
    <property type="term" value="F:flavin adenine dinucleotide binding"/>
    <property type="evidence" value="ECO:0007669"/>
    <property type="project" value="InterPro"/>
</dbReference>
<evidence type="ECO:0000256" key="9">
    <source>
        <dbReference type="ARBA" id="ARBA00023284"/>
    </source>
</evidence>
<dbReference type="InterPro" id="IPR036188">
    <property type="entry name" value="FAD/NAD-bd_sf"/>
</dbReference>
<evidence type="ECO:0000256" key="14">
    <source>
        <dbReference type="RuleBase" id="RU003692"/>
    </source>
</evidence>
<dbReference type="GO" id="GO:0004148">
    <property type="term" value="F:dihydrolipoyl dehydrogenase (NADH) activity"/>
    <property type="evidence" value="ECO:0007669"/>
    <property type="project" value="UniProtKB-EC"/>
</dbReference>
<feature type="binding site" evidence="12">
    <location>
        <begin position="183"/>
        <end position="190"/>
    </location>
    <ligand>
        <name>NAD(+)</name>
        <dbReference type="ChEBI" id="CHEBI:57540"/>
    </ligand>
</feature>
<evidence type="ECO:0000256" key="10">
    <source>
        <dbReference type="ARBA" id="ARBA00049187"/>
    </source>
</evidence>
<evidence type="ECO:0000256" key="13">
    <source>
        <dbReference type="PIRSR" id="PIRSR000350-4"/>
    </source>
</evidence>
<dbReference type="InterPro" id="IPR050151">
    <property type="entry name" value="Class-I_Pyr_Nuc-Dis_Oxidored"/>
</dbReference>
<dbReference type="PIRSF" id="PIRSF000350">
    <property type="entry name" value="Mercury_reductase_MerA"/>
    <property type="match status" value="1"/>
</dbReference>
<evidence type="ECO:0000256" key="5">
    <source>
        <dbReference type="ARBA" id="ARBA00022827"/>
    </source>
</evidence>
<reference evidence="17 18" key="1">
    <citation type="submission" date="2018-10" db="EMBL/GenBank/DDBJ databases">
        <title>Comparative functional genomics of the obligate endosymbiont Buchnera aphidicola.</title>
        <authorList>
            <person name="Chong R.A."/>
        </authorList>
    </citation>
    <scope>NUCLEOTIDE SEQUENCE [LARGE SCALE GENOMIC DNA]</scope>
    <source>
        <strain evidence="17 18">Mrh</strain>
    </source>
</reference>
<feature type="binding site" evidence="12">
    <location>
        <position position="55"/>
    </location>
    <ligand>
        <name>FAD</name>
        <dbReference type="ChEBI" id="CHEBI:57692"/>
    </ligand>
</feature>
<dbReference type="SUPFAM" id="SSF51905">
    <property type="entry name" value="FAD/NAD(P)-binding domain"/>
    <property type="match status" value="1"/>
</dbReference>
<evidence type="ECO:0000313" key="17">
    <source>
        <dbReference type="EMBL" id="QCI23226.1"/>
    </source>
</evidence>
<feature type="disulfide bond" description="Redox-active" evidence="13">
    <location>
        <begin position="46"/>
        <end position="51"/>
    </location>
</feature>
<comment type="cofactor">
    <cofactor evidence="12 14">
        <name>FAD</name>
        <dbReference type="ChEBI" id="CHEBI:57692"/>
    </cofactor>
    <text evidence="12 14">Binds 1 FAD per subunit.</text>
</comment>
<dbReference type="Pfam" id="PF07992">
    <property type="entry name" value="Pyr_redox_2"/>
    <property type="match status" value="1"/>
</dbReference>
<evidence type="ECO:0000256" key="2">
    <source>
        <dbReference type="ARBA" id="ARBA00012608"/>
    </source>
</evidence>
<dbReference type="SUPFAM" id="SSF55424">
    <property type="entry name" value="FAD/NAD-linked reductases, dimerisation (C-terminal) domain"/>
    <property type="match status" value="1"/>
</dbReference>
<comment type="miscellaneous">
    <text evidence="14">The active site is a redox-active disulfide bond.</text>
</comment>
<evidence type="ECO:0000256" key="7">
    <source>
        <dbReference type="ARBA" id="ARBA00023027"/>
    </source>
</evidence>
<dbReference type="GO" id="GO:0006979">
    <property type="term" value="P:response to oxidative stress"/>
    <property type="evidence" value="ECO:0007669"/>
    <property type="project" value="UniProtKB-ARBA"/>
</dbReference>
<dbReference type="InterPro" id="IPR004099">
    <property type="entry name" value="Pyr_nucl-diS_OxRdtase_dimer"/>
</dbReference>
<accession>A0A4D6Y147</accession>
<protein>
    <recommendedName>
        <fullName evidence="3 14">Dihydrolipoyl dehydrogenase</fullName>
        <ecNumber evidence="2 14">1.8.1.4</ecNumber>
    </recommendedName>
</protein>
<dbReference type="OrthoDB" id="9800167at2"/>
<dbReference type="EC" id="1.8.1.4" evidence="2 14"/>
<dbReference type="PANTHER" id="PTHR22912">
    <property type="entry name" value="DISULFIDE OXIDOREDUCTASE"/>
    <property type="match status" value="1"/>
</dbReference>
<evidence type="ECO:0000256" key="6">
    <source>
        <dbReference type="ARBA" id="ARBA00023002"/>
    </source>
</evidence>
<keyword evidence="8" id="KW-1015">Disulfide bond</keyword>
<dbReference type="AlphaFoldDB" id="A0A4D6Y147"/>
<name>A0A4D6Y147_BUCMH</name>
<sequence length="475" mass="51638">MSCKTIHTQVVVVGSGPSGYSSAFRCADLGLDTILVEKYSCLGGVCLNVGCIPSKSLLHIAKVIREAKSLADVGVEFLNPVIDIHKICTWKNKVINNFNFGIKKMADKRNINVIFGSAKFLNRNSIFIKGKTEDIIIAFDNIVLAVGSSPRKLSYVPSNDSRIWDSTSALSIPIIPKNLLIIGSGIIGLEIATIYSSLGSKVDVVDSSSNLLSHLDRDIVKMFYNAVSRDFNIFLNSEISKIISNKQGLLVSRSIDNNNDIQETKLYDAILVSVGRVPNLTSLGIDKIGLHVNNHGFIEVNDKLCTNISNIYAIGDIVGQPMLAHKGIHQGHIVAEIISGKNHYFDPYVIPCVLYTDPEVAWVGVTEKTAIENNIEYESVVFPWSALGRAVASNYSNGMTKLIFDVKTRKVIGGSVVGSNAGELLGEIGLAIEMGCDVEDIALTIHAHPTLYESINLSAQMFQGTITDLINVKVK</sequence>
<dbReference type="PRINTS" id="PR00368">
    <property type="entry name" value="FADPNR"/>
</dbReference>
<dbReference type="PRINTS" id="PR00411">
    <property type="entry name" value="PNDRDTASEI"/>
</dbReference>
<keyword evidence="6 14" id="KW-0560">Oxidoreductase</keyword>
<evidence type="ECO:0000256" key="12">
    <source>
        <dbReference type="PIRSR" id="PIRSR000350-3"/>
    </source>
</evidence>
<evidence type="ECO:0000256" key="8">
    <source>
        <dbReference type="ARBA" id="ARBA00023157"/>
    </source>
</evidence>
<keyword evidence="7 12" id="KW-0520">NAD</keyword>
<dbReference type="InterPro" id="IPR016156">
    <property type="entry name" value="FAD/NAD-linked_Rdtase_dimer_sf"/>
</dbReference>
<feature type="binding site" evidence="12">
    <location>
        <begin position="322"/>
        <end position="325"/>
    </location>
    <ligand>
        <name>FAD</name>
        <dbReference type="ChEBI" id="CHEBI:57692"/>
    </ligand>
</feature>
<evidence type="ECO:0000256" key="4">
    <source>
        <dbReference type="ARBA" id="ARBA00022630"/>
    </source>
</evidence>
<keyword evidence="12" id="KW-0547">Nucleotide-binding</keyword>
<feature type="domain" description="Pyridine nucleotide-disulphide oxidoreductase dimerisation" evidence="15">
    <location>
        <begin position="350"/>
        <end position="456"/>
    </location>
</feature>
<keyword evidence="9 14" id="KW-0676">Redox-active center</keyword>
<dbReference type="PANTHER" id="PTHR22912:SF160">
    <property type="entry name" value="DIHYDROLIPOYL DEHYDROGENASE"/>
    <property type="match status" value="1"/>
</dbReference>
<dbReference type="Gene3D" id="3.50.50.60">
    <property type="entry name" value="FAD/NAD(P)-binding domain"/>
    <property type="match status" value="2"/>
</dbReference>
<feature type="active site" description="Proton acceptor" evidence="11">
    <location>
        <position position="448"/>
    </location>
</feature>
<dbReference type="InterPro" id="IPR012999">
    <property type="entry name" value="Pyr_OxRdtase_I_AS"/>
</dbReference>
<dbReference type="Gene3D" id="3.30.390.30">
    <property type="match status" value="1"/>
</dbReference>
<dbReference type="InterPro" id="IPR023753">
    <property type="entry name" value="FAD/NAD-binding_dom"/>
</dbReference>
<evidence type="ECO:0000259" key="16">
    <source>
        <dbReference type="Pfam" id="PF07992"/>
    </source>
</evidence>
<evidence type="ECO:0000256" key="3">
    <source>
        <dbReference type="ARBA" id="ARBA00016961"/>
    </source>
</evidence>
<dbReference type="InterPro" id="IPR006258">
    <property type="entry name" value="Lipoamide_DH"/>
</dbReference>
<gene>
    <name evidence="17" type="primary">lpdA</name>
    <name evidence="17" type="ORF">D9V73_00975</name>
</gene>
<dbReference type="NCBIfam" id="TIGR01350">
    <property type="entry name" value="lipoamide_DH"/>
    <property type="match status" value="1"/>
</dbReference>